<comment type="caution">
    <text evidence="4">The sequence shown here is derived from an EMBL/GenBank/DDBJ whole genome shotgun (WGS) entry which is preliminary data.</text>
</comment>
<dbReference type="Pfam" id="PF01551">
    <property type="entry name" value="Peptidase_M23"/>
    <property type="match status" value="1"/>
</dbReference>
<keyword evidence="4" id="KW-0378">Hydrolase</keyword>
<reference evidence="4 5" key="1">
    <citation type="submission" date="2024-02" db="EMBL/GenBank/DDBJ databases">
        <title>Roseibium algae sp. nov., isolated from marine alga (Grateloupia sp.), showing potential in myo-inositol conversion.</title>
        <authorList>
            <person name="Wang Y."/>
        </authorList>
    </citation>
    <scope>NUCLEOTIDE SEQUENCE [LARGE SCALE GENOMIC DNA]</scope>
    <source>
        <strain evidence="4 5">H3510</strain>
    </source>
</reference>
<organism evidence="4 5">
    <name type="scientific">Roseibium algae</name>
    <dbReference type="NCBI Taxonomy" id="3123038"/>
    <lineage>
        <taxon>Bacteria</taxon>
        <taxon>Pseudomonadati</taxon>
        <taxon>Pseudomonadota</taxon>
        <taxon>Alphaproteobacteria</taxon>
        <taxon>Hyphomicrobiales</taxon>
        <taxon>Stappiaceae</taxon>
        <taxon>Roseibium</taxon>
    </lineage>
</organism>
<dbReference type="Gene3D" id="2.70.70.10">
    <property type="entry name" value="Glucose Permease (Domain IIA)"/>
    <property type="match status" value="1"/>
</dbReference>
<evidence type="ECO:0000313" key="5">
    <source>
        <dbReference type="Proteomes" id="UP001385499"/>
    </source>
</evidence>
<keyword evidence="2" id="KW-0472">Membrane</keyword>
<name>A0ABU8TJK9_9HYPH</name>
<protein>
    <submittedName>
        <fullName evidence="4">M23 family metallopeptidase</fullName>
        <ecNumber evidence="4">3.4.-.-</ecNumber>
    </submittedName>
</protein>
<dbReference type="EMBL" id="JBAKIA010000005">
    <property type="protein sequence ID" value="MEJ8474344.1"/>
    <property type="molecule type" value="Genomic_DNA"/>
</dbReference>
<feature type="domain" description="M23ase beta-sheet core" evidence="3">
    <location>
        <begin position="333"/>
        <end position="427"/>
    </location>
</feature>
<dbReference type="PANTHER" id="PTHR21666">
    <property type="entry name" value="PEPTIDASE-RELATED"/>
    <property type="match status" value="1"/>
</dbReference>
<dbReference type="PANTHER" id="PTHR21666:SF289">
    <property type="entry name" value="L-ALA--D-GLU ENDOPEPTIDASE"/>
    <property type="match status" value="1"/>
</dbReference>
<dbReference type="Proteomes" id="UP001385499">
    <property type="component" value="Unassembled WGS sequence"/>
</dbReference>
<evidence type="ECO:0000313" key="4">
    <source>
        <dbReference type="EMBL" id="MEJ8474344.1"/>
    </source>
</evidence>
<keyword evidence="1" id="KW-0732">Signal</keyword>
<gene>
    <name evidence="4" type="ORF">V6575_09605</name>
</gene>
<dbReference type="InterPro" id="IPR050570">
    <property type="entry name" value="Cell_wall_metabolism_enzyme"/>
</dbReference>
<feature type="transmembrane region" description="Helical" evidence="2">
    <location>
        <begin position="41"/>
        <end position="64"/>
    </location>
</feature>
<keyword evidence="2" id="KW-0812">Transmembrane</keyword>
<accession>A0ABU8TJK9</accession>
<sequence length="443" mass="47874">MTLFRTDKPFKAYSQNPTESQTAFASTDILRSIQAMRPRMTIAAASVFAVVSLGLIGSTAYLVLRDNGLEASRKQQLALETAYQDRIYRLRAEINRLASRQAIDRESVEQQVSNLIQRQKALNERHSVVSDLMKRAERNGIQLAIRNPLPAKKPTTDEDLLAAIADDDGSAMGGESEPLKDPLKALGLRGSTSSLPEQPTAEKIQIGSDEQASLQKVQNDLQSMDQESRVALNALAVATEARIDEILSATRPLGVNLNTTSASDARSGVGGPYIPYIGTGFTGRAKRAERALTVLDGLKAAAKRLPINRPMKNARISSQFGPRIDPFLGRIAMHTGMDFKAPYGARVYASGPGTVIHAGRKGGYGNLVAIRHANGFISRYAHLSRLQVTKGDHVTAGDVIGNVGSTGRSTGPHLHYEIRLGTEPLNPAGFVKAGDKLRKMIDS</sequence>
<proteinExistence type="predicted"/>
<keyword evidence="2" id="KW-1133">Transmembrane helix</keyword>
<dbReference type="SUPFAM" id="SSF51261">
    <property type="entry name" value="Duplicated hybrid motif"/>
    <property type="match status" value="1"/>
</dbReference>
<dbReference type="CDD" id="cd12797">
    <property type="entry name" value="M23_peptidase"/>
    <property type="match status" value="1"/>
</dbReference>
<evidence type="ECO:0000259" key="3">
    <source>
        <dbReference type="Pfam" id="PF01551"/>
    </source>
</evidence>
<keyword evidence="5" id="KW-1185">Reference proteome</keyword>
<dbReference type="InterPro" id="IPR011055">
    <property type="entry name" value="Dup_hybrid_motif"/>
</dbReference>
<dbReference type="RefSeq" id="WP_340274084.1">
    <property type="nucleotide sequence ID" value="NZ_JBAKIA010000005.1"/>
</dbReference>
<dbReference type="EC" id="3.4.-.-" evidence="4"/>
<dbReference type="InterPro" id="IPR016047">
    <property type="entry name" value="M23ase_b-sheet_dom"/>
</dbReference>
<evidence type="ECO:0000256" key="1">
    <source>
        <dbReference type="ARBA" id="ARBA00022729"/>
    </source>
</evidence>
<dbReference type="GO" id="GO:0016787">
    <property type="term" value="F:hydrolase activity"/>
    <property type="evidence" value="ECO:0007669"/>
    <property type="project" value="UniProtKB-KW"/>
</dbReference>
<evidence type="ECO:0000256" key="2">
    <source>
        <dbReference type="SAM" id="Phobius"/>
    </source>
</evidence>